<evidence type="ECO:0000256" key="2">
    <source>
        <dbReference type="SAM" id="SignalP"/>
    </source>
</evidence>
<feature type="signal peptide" evidence="2">
    <location>
        <begin position="1"/>
        <end position="23"/>
    </location>
</feature>
<sequence>MRSLICATVAAVGMMSWAGTVWAEDDAYPNRAVKIVVGFQPGGPTDVVARLVAKALQEELKGAFVVENKPGATSNIASESVASAKPDGYTLLFAASPLVMNKFTYPMQKFDPVKSFEPISKISSAPGVLAATNKLPVKDYKEFKALAKKEPGKLNYGSTGNGGTQHMAMLKLQALTGIDMAHIPYGGGSGAMNDLIAGNIDVAFMTATGAMPALVAGTVHPLAVAGPKRLPELPNVPTFAELGIPEMKSDSWNALLAPAGTPKPIVDKLAAVLEKAVKTKEFSDVLGPQGAMLIGNSPEEFRAELIAEDAYWNEQFKNVKLDK</sequence>
<comment type="caution">
    <text evidence="3">The sequence shown here is derived from an EMBL/GenBank/DDBJ whole genome shotgun (WGS) entry which is preliminary data.</text>
</comment>
<feature type="chain" id="PRO_5012560023" evidence="2">
    <location>
        <begin position="24"/>
        <end position="323"/>
    </location>
</feature>
<dbReference type="PANTHER" id="PTHR42928:SF5">
    <property type="entry name" value="BLR1237 PROTEIN"/>
    <property type="match status" value="1"/>
</dbReference>
<dbReference type="InterPro" id="IPR042100">
    <property type="entry name" value="Bug_dom1"/>
</dbReference>
<proteinExistence type="inferred from homology"/>
<dbReference type="RefSeq" id="WP_094837847.1">
    <property type="nucleotide sequence ID" value="NZ_NEVQ01000013.1"/>
</dbReference>
<dbReference type="PANTHER" id="PTHR42928">
    <property type="entry name" value="TRICARBOXYLATE-BINDING PROTEIN"/>
    <property type="match status" value="1"/>
</dbReference>
<dbReference type="PIRSF" id="PIRSF017082">
    <property type="entry name" value="YflP"/>
    <property type="match status" value="1"/>
</dbReference>
<reference evidence="3 4" key="1">
    <citation type="submission" date="2017-05" db="EMBL/GenBank/DDBJ databases">
        <title>Complete and WGS of Bordetella genogroups.</title>
        <authorList>
            <person name="Spilker T."/>
            <person name="LiPuma J."/>
        </authorList>
    </citation>
    <scope>NUCLEOTIDE SEQUENCE [LARGE SCALE GENOMIC DNA]</scope>
    <source>
        <strain evidence="3 4">AU9919</strain>
    </source>
</reference>
<comment type="similarity">
    <text evidence="1">Belongs to the UPF0065 (bug) family.</text>
</comment>
<dbReference type="Gene3D" id="3.40.190.10">
    <property type="entry name" value="Periplasmic binding protein-like II"/>
    <property type="match status" value="1"/>
</dbReference>
<evidence type="ECO:0000313" key="4">
    <source>
        <dbReference type="Proteomes" id="UP000216885"/>
    </source>
</evidence>
<dbReference type="Gene3D" id="3.40.190.150">
    <property type="entry name" value="Bordetella uptake gene, domain 1"/>
    <property type="match status" value="1"/>
</dbReference>
<organism evidence="3 4">
    <name type="scientific">Bordetella genomosp. 4</name>
    <dbReference type="NCBI Taxonomy" id="463044"/>
    <lineage>
        <taxon>Bacteria</taxon>
        <taxon>Pseudomonadati</taxon>
        <taxon>Pseudomonadota</taxon>
        <taxon>Betaproteobacteria</taxon>
        <taxon>Burkholderiales</taxon>
        <taxon>Alcaligenaceae</taxon>
        <taxon>Bordetella</taxon>
    </lineage>
</organism>
<dbReference type="EMBL" id="NEVQ01000013">
    <property type="protein sequence ID" value="OZI55925.1"/>
    <property type="molecule type" value="Genomic_DNA"/>
</dbReference>
<evidence type="ECO:0000313" key="3">
    <source>
        <dbReference type="EMBL" id="OZI55925.1"/>
    </source>
</evidence>
<accession>A0A261U2S5</accession>
<dbReference type="CDD" id="cd07012">
    <property type="entry name" value="PBP2_Bug_TTT"/>
    <property type="match status" value="1"/>
</dbReference>
<keyword evidence="4" id="KW-1185">Reference proteome</keyword>
<protein>
    <submittedName>
        <fullName evidence="3">Twin-arginine translocation pathway signal</fullName>
    </submittedName>
</protein>
<gene>
    <name evidence="3" type="ORF">CAL20_10700</name>
</gene>
<dbReference type="AlphaFoldDB" id="A0A261U2S5"/>
<evidence type="ECO:0000256" key="1">
    <source>
        <dbReference type="ARBA" id="ARBA00006987"/>
    </source>
</evidence>
<dbReference type="Pfam" id="PF03401">
    <property type="entry name" value="TctC"/>
    <property type="match status" value="1"/>
</dbReference>
<dbReference type="InterPro" id="IPR005064">
    <property type="entry name" value="BUG"/>
</dbReference>
<name>A0A261U2S5_9BORD</name>
<dbReference type="SUPFAM" id="SSF53850">
    <property type="entry name" value="Periplasmic binding protein-like II"/>
    <property type="match status" value="1"/>
</dbReference>
<dbReference type="Proteomes" id="UP000216885">
    <property type="component" value="Unassembled WGS sequence"/>
</dbReference>
<keyword evidence="2" id="KW-0732">Signal</keyword>